<evidence type="ECO:0000313" key="2">
    <source>
        <dbReference type="Proteomes" id="UP000192872"/>
    </source>
</evidence>
<dbReference type="InterPro" id="IPR021955">
    <property type="entry name" value="DUF3572"/>
</dbReference>
<accession>A0A1W9HRX2</accession>
<reference evidence="1 2" key="1">
    <citation type="journal article" date="2017" name="Water Res.">
        <title>Comammox in drinking water systems.</title>
        <authorList>
            <person name="Wang Y."/>
            <person name="Ma L."/>
            <person name="Mao Y."/>
            <person name="Jiang X."/>
            <person name="Xia Y."/>
            <person name="Yu K."/>
            <person name="Li B."/>
            <person name="Zhang T."/>
        </authorList>
    </citation>
    <scope>NUCLEOTIDE SEQUENCE [LARGE SCALE GENOMIC DNA]</scope>
    <source>
        <strain evidence="1">SG_bin8</strain>
    </source>
</reference>
<dbReference type="RefSeq" id="WP_376802796.1">
    <property type="nucleotide sequence ID" value="NZ_DBNB01000035.1"/>
</dbReference>
<dbReference type="STRING" id="1827387.A4S15_13615"/>
<dbReference type="AlphaFoldDB" id="A0A1W9HRX2"/>
<sequence length="99" mass="10529">MLHKPSDRHSVHAEEIAITALSFLASEPERLGRFLSLTGLGPHNLRQSAREPVFLGQVLAYLCSDEALLITFAQSAGLAPEVVAKAHVQLTGPAAEATS</sequence>
<evidence type="ECO:0000313" key="1">
    <source>
        <dbReference type="EMBL" id="OQW50001.1"/>
    </source>
</evidence>
<protein>
    <recommendedName>
        <fullName evidence="3">DUF3572 domain-containing protein</fullName>
    </recommendedName>
</protein>
<evidence type="ECO:0008006" key="3">
    <source>
        <dbReference type="Google" id="ProtNLM"/>
    </source>
</evidence>
<organism evidence="1 2">
    <name type="scientific">Candidatus Raskinella chloraquaticus</name>
    <dbReference type="NCBI Taxonomy" id="1951219"/>
    <lineage>
        <taxon>Bacteria</taxon>
        <taxon>Pseudomonadati</taxon>
        <taxon>Pseudomonadota</taxon>
        <taxon>Alphaproteobacteria</taxon>
        <taxon>Hyphomicrobiales</taxon>
        <taxon>Phreatobacteraceae</taxon>
        <taxon>Candidatus Raskinella</taxon>
    </lineage>
</organism>
<comment type="caution">
    <text evidence="1">The sequence shown here is derived from an EMBL/GenBank/DDBJ whole genome shotgun (WGS) entry which is preliminary data.</text>
</comment>
<proteinExistence type="predicted"/>
<gene>
    <name evidence="1" type="ORF">A4S15_13615</name>
</gene>
<dbReference type="Proteomes" id="UP000192872">
    <property type="component" value="Unassembled WGS sequence"/>
</dbReference>
<name>A0A1W9HRX2_9HYPH</name>
<dbReference type="Pfam" id="PF12096">
    <property type="entry name" value="DUF3572"/>
    <property type="match status" value="1"/>
</dbReference>
<dbReference type="EMBL" id="LWDL01000028">
    <property type="protein sequence ID" value="OQW50001.1"/>
    <property type="molecule type" value="Genomic_DNA"/>
</dbReference>